<proteinExistence type="predicted"/>
<dbReference type="Gene3D" id="3.20.20.150">
    <property type="entry name" value="Divalent-metal-dependent TIM barrel enzymes"/>
    <property type="match status" value="1"/>
</dbReference>
<dbReference type="OrthoDB" id="9815124at2"/>
<dbReference type="AlphaFoldDB" id="A0A5A9ZCS4"/>
<comment type="caution">
    <text evidence="3">The sequence shown here is derived from an EMBL/GenBank/DDBJ whole genome shotgun (WGS) entry which is preliminary data.</text>
</comment>
<feature type="region of interest" description="Disordered" evidence="1">
    <location>
        <begin position="1"/>
        <end position="20"/>
    </location>
</feature>
<gene>
    <name evidence="3" type="ORF">FGF04_38500</name>
</gene>
<dbReference type="InterPro" id="IPR036237">
    <property type="entry name" value="Xyl_isomerase-like_sf"/>
</dbReference>
<dbReference type="PANTHER" id="PTHR12110:SF53">
    <property type="entry name" value="BLR5974 PROTEIN"/>
    <property type="match status" value="1"/>
</dbReference>
<dbReference type="Pfam" id="PF01261">
    <property type="entry name" value="AP_endonuc_2"/>
    <property type="match status" value="1"/>
</dbReference>
<keyword evidence="4" id="KW-1185">Reference proteome</keyword>
<reference evidence="3 4" key="1">
    <citation type="submission" date="2019-05" db="EMBL/GenBank/DDBJ databases">
        <authorList>
            <person name="Hariharan J."/>
            <person name="Choudoir M.J."/>
            <person name="Diebold P."/>
            <person name="Panke-Buisse K."/>
            <person name="Buckley D.H."/>
        </authorList>
    </citation>
    <scope>NUCLEOTIDE SEQUENCE [LARGE SCALE GENOMIC DNA]</scope>
    <source>
        <strain evidence="3 4">SUN51</strain>
    </source>
</reference>
<dbReference type="PANTHER" id="PTHR12110">
    <property type="entry name" value="HYDROXYPYRUVATE ISOMERASE"/>
    <property type="match status" value="1"/>
</dbReference>
<evidence type="ECO:0000256" key="1">
    <source>
        <dbReference type="SAM" id="MobiDB-lite"/>
    </source>
</evidence>
<feature type="compositionally biased region" description="Gly residues" evidence="1">
    <location>
        <begin position="308"/>
        <end position="320"/>
    </location>
</feature>
<dbReference type="InterPro" id="IPR050312">
    <property type="entry name" value="IolE/XylAMocC-like"/>
</dbReference>
<protein>
    <submittedName>
        <fullName evidence="3">Sugar phosphate isomerase/epimerase</fullName>
    </submittedName>
</protein>
<dbReference type="InterPro" id="IPR013022">
    <property type="entry name" value="Xyl_isomerase-like_TIM-brl"/>
</dbReference>
<dbReference type="SUPFAM" id="SSF51658">
    <property type="entry name" value="Xylose isomerase-like"/>
    <property type="match status" value="1"/>
</dbReference>
<dbReference type="GO" id="GO:0016853">
    <property type="term" value="F:isomerase activity"/>
    <property type="evidence" value="ECO:0007669"/>
    <property type="project" value="UniProtKB-KW"/>
</dbReference>
<sequence>MAADPAGPRTGTPAPAPTPFPVHRLAGIGDEAAAGLAGQIDALHRLGWSALELRTVDGTALADLPPARVREIADRLRGAGLRTVGLASRIGNWARPITAPFADDLAELDALTGHCDLLDCRRVRIMSYPDDGLPAAEWAARAVDRVARLTERAERAGLVLLHENCAGWAGADPARMLRLVREIGSPALRLLFDTGNGLAYGYDARQVLDRILPYVAHVHVKDGTGTCDGVAYTLPGDGQARVADCLRTLLESGYTGAFSLEPHLATRPHDGLRATGAAPDLFVRAGRRLRVLLDEATRTDTGRPRGSAGSGATGIAGAAG</sequence>
<accession>A0A5A9ZCS4</accession>
<feature type="region of interest" description="Disordered" evidence="1">
    <location>
        <begin position="296"/>
        <end position="320"/>
    </location>
</feature>
<feature type="domain" description="Xylose isomerase-like TIM barrel" evidence="2">
    <location>
        <begin position="40"/>
        <end position="266"/>
    </location>
</feature>
<evidence type="ECO:0000313" key="4">
    <source>
        <dbReference type="Proteomes" id="UP000324965"/>
    </source>
</evidence>
<keyword evidence="3" id="KW-0413">Isomerase</keyword>
<dbReference type="EMBL" id="VDFC01000133">
    <property type="protein sequence ID" value="KAA0914993.1"/>
    <property type="molecule type" value="Genomic_DNA"/>
</dbReference>
<name>A0A5A9ZCS4_9ACTN</name>
<feature type="compositionally biased region" description="Low complexity" evidence="1">
    <location>
        <begin position="1"/>
        <end position="13"/>
    </location>
</feature>
<organism evidence="3 4">
    <name type="scientific">Streptomyces apricus</name>
    <dbReference type="NCBI Taxonomy" id="1828112"/>
    <lineage>
        <taxon>Bacteria</taxon>
        <taxon>Bacillati</taxon>
        <taxon>Actinomycetota</taxon>
        <taxon>Actinomycetes</taxon>
        <taxon>Kitasatosporales</taxon>
        <taxon>Streptomycetaceae</taxon>
        <taxon>Streptomyces</taxon>
    </lineage>
</organism>
<dbReference type="Proteomes" id="UP000324965">
    <property type="component" value="Unassembled WGS sequence"/>
</dbReference>
<evidence type="ECO:0000313" key="3">
    <source>
        <dbReference type="EMBL" id="KAA0914993.1"/>
    </source>
</evidence>
<dbReference type="RefSeq" id="WP_149516040.1">
    <property type="nucleotide sequence ID" value="NZ_VDFC01000133.1"/>
</dbReference>
<evidence type="ECO:0000259" key="2">
    <source>
        <dbReference type="Pfam" id="PF01261"/>
    </source>
</evidence>